<reference evidence="2 3" key="1">
    <citation type="submission" date="2019-08" db="EMBL/GenBank/DDBJ databases">
        <title>Genomes of Antarctic Bizionia species.</title>
        <authorList>
            <person name="Bowman J.P."/>
        </authorList>
    </citation>
    <scope>NUCLEOTIDE SEQUENCE [LARGE SCALE GENOMIC DNA]</scope>
    <source>
        <strain evidence="2 3">ADA-4</strain>
    </source>
</reference>
<evidence type="ECO:0000256" key="1">
    <source>
        <dbReference type="SAM" id="Phobius"/>
    </source>
</evidence>
<feature type="transmembrane region" description="Helical" evidence="1">
    <location>
        <begin position="7"/>
        <end position="25"/>
    </location>
</feature>
<organism evidence="2 3">
    <name type="scientific">Bizionia myxarmorum</name>
    <dbReference type="NCBI Taxonomy" id="291186"/>
    <lineage>
        <taxon>Bacteria</taxon>
        <taxon>Pseudomonadati</taxon>
        <taxon>Bacteroidota</taxon>
        <taxon>Flavobacteriia</taxon>
        <taxon>Flavobacteriales</taxon>
        <taxon>Flavobacteriaceae</taxon>
        <taxon>Bizionia</taxon>
    </lineage>
</organism>
<name>A0A5D0RE19_9FLAO</name>
<comment type="caution">
    <text evidence="2">The sequence shown here is derived from an EMBL/GenBank/DDBJ whole genome shotgun (WGS) entry which is preliminary data.</text>
</comment>
<sequence>MKIFKFFQYAYLFFAALFIYVAVQKYIDAEIIDYLSLLLAATAIFMFFFRKKFNTRFEDRDRK</sequence>
<evidence type="ECO:0000313" key="2">
    <source>
        <dbReference type="EMBL" id="TYB79191.1"/>
    </source>
</evidence>
<keyword evidence="3" id="KW-1185">Reference proteome</keyword>
<accession>A0A5D0RE19</accession>
<keyword evidence="1" id="KW-0472">Membrane</keyword>
<protein>
    <submittedName>
        <fullName evidence="2">Uncharacterized protein</fullName>
    </submittedName>
</protein>
<keyword evidence="1" id="KW-0812">Transmembrane</keyword>
<feature type="transmembrane region" description="Helical" evidence="1">
    <location>
        <begin position="31"/>
        <end position="49"/>
    </location>
</feature>
<dbReference type="Proteomes" id="UP000323720">
    <property type="component" value="Unassembled WGS sequence"/>
</dbReference>
<gene>
    <name evidence="2" type="ORF">ES674_05295</name>
</gene>
<dbReference type="EMBL" id="VSKK01000001">
    <property type="protein sequence ID" value="TYB79191.1"/>
    <property type="molecule type" value="Genomic_DNA"/>
</dbReference>
<dbReference type="AlphaFoldDB" id="A0A5D0RE19"/>
<dbReference type="OrthoDB" id="1151040at2"/>
<evidence type="ECO:0000313" key="3">
    <source>
        <dbReference type="Proteomes" id="UP000323720"/>
    </source>
</evidence>
<proteinExistence type="predicted"/>
<keyword evidence="1" id="KW-1133">Transmembrane helix</keyword>
<dbReference type="RefSeq" id="WP_148402928.1">
    <property type="nucleotide sequence ID" value="NZ_VSKK01000001.1"/>
</dbReference>